<reference evidence="3 4" key="1">
    <citation type="submission" date="2019-02" db="EMBL/GenBank/DDBJ databases">
        <title>Deep-cultivation of Planctomycetes and their phenomic and genomic characterization uncovers novel biology.</title>
        <authorList>
            <person name="Wiegand S."/>
            <person name="Jogler M."/>
            <person name="Boedeker C."/>
            <person name="Pinto D."/>
            <person name="Vollmers J."/>
            <person name="Rivas-Marin E."/>
            <person name="Kohn T."/>
            <person name="Peeters S.H."/>
            <person name="Heuer A."/>
            <person name="Rast P."/>
            <person name="Oberbeckmann S."/>
            <person name="Bunk B."/>
            <person name="Jeske O."/>
            <person name="Meyerdierks A."/>
            <person name="Storesund J.E."/>
            <person name="Kallscheuer N."/>
            <person name="Luecker S."/>
            <person name="Lage O.M."/>
            <person name="Pohl T."/>
            <person name="Merkel B.J."/>
            <person name="Hornburger P."/>
            <person name="Mueller R.-W."/>
            <person name="Bruemmer F."/>
            <person name="Labrenz M."/>
            <person name="Spormann A.M."/>
            <person name="Op Den Camp H."/>
            <person name="Overmann J."/>
            <person name="Amann R."/>
            <person name="Jetten M.S.M."/>
            <person name="Mascher T."/>
            <person name="Medema M.H."/>
            <person name="Devos D.P."/>
            <person name="Kaster A.-K."/>
            <person name="Ovreas L."/>
            <person name="Rohde M."/>
            <person name="Galperin M.Y."/>
            <person name="Jogler C."/>
        </authorList>
    </citation>
    <scope>NUCLEOTIDE SEQUENCE [LARGE SCALE GENOMIC DNA]</scope>
    <source>
        <strain evidence="3 4">KOR34</strain>
    </source>
</reference>
<feature type="domain" description="SWIM-type" evidence="2">
    <location>
        <begin position="504"/>
        <end position="545"/>
    </location>
</feature>
<organism evidence="3 4">
    <name type="scientific">Posidoniimonas corsicana</name>
    <dbReference type="NCBI Taxonomy" id="1938618"/>
    <lineage>
        <taxon>Bacteria</taxon>
        <taxon>Pseudomonadati</taxon>
        <taxon>Planctomycetota</taxon>
        <taxon>Planctomycetia</taxon>
        <taxon>Pirellulales</taxon>
        <taxon>Lacipirellulaceae</taxon>
        <taxon>Posidoniimonas</taxon>
    </lineage>
</organism>
<evidence type="ECO:0000313" key="3">
    <source>
        <dbReference type="EMBL" id="TWT33933.1"/>
    </source>
</evidence>
<proteinExistence type="predicted"/>
<evidence type="ECO:0000259" key="2">
    <source>
        <dbReference type="PROSITE" id="PS50966"/>
    </source>
</evidence>
<dbReference type="EMBL" id="SIHJ01000002">
    <property type="protein sequence ID" value="TWT33933.1"/>
    <property type="molecule type" value="Genomic_DNA"/>
</dbReference>
<evidence type="ECO:0000256" key="1">
    <source>
        <dbReference type="PROSITE-ProRule" id="PRU00325"/>
    </source>
</evidence>
<dbReference type="RefSeq" id="WP_197531572.1">
    <property type="nucleotide sequence ID" value="NZ_SIHJ01000002.1"/>
</dbReference>
<dbReference type="PROSITE" id="PS50966">
    <property type="entry name" value="ZF_SWIM"/>
    <property type="match status" value="1"/>
</dbReference>
<dbReference type="InterPro" id="IPR007527">
    <property type="entry name" value="Znf_SWIM"/>
</dbReference>
<evidence type="ECO:0000313" key="4">
    <source>
        <dbReference type="Proteomes" id="UP000316714"/>
    </source>
</evidence>
<dbReference type="GO" id="GO:0008270">
    <property type="term" value="F:zinc ion binding"/>
    <property type="evidence" value="ECO:0007669"/>
    <property type="project" value="UniProtKB-KW"/>
</dbReference>
<keyword evidence="4" id="KW-1185">Reference proteome</keyword>
<dbReference type="AlphaFoldDB" id="A0A5C5V7I0"/>
<keyword evidence="1" id="KW-0862">Zinc</keyword>
<gene>
    <name evidence="3" type="ORF">KOR34_37690</name>
</gene>
<accession>A0A5C5V7I0</accession>
<keyword evidence="1" id="KW-0479">Metal-binding</keyword>
<dbReference type="Proteomes" id="UP000316714">
    <property type="component" value="Unassembled WGS sequence"/>
</dbReference>
<name>A0A5C5V7I0_9BACT</name>
<protein>
    <recommendedName>
        <fullName evidence="2">SWIM-type domain-containing protein</fullName>
    </recommendedName>
</protein>
<sequence>MSIAVAYHGRSVLSRPAGGAQALRLAPNLNREAVAFDAALRHPIRFREAVSALHDIVINDLRYKPRDREAYEAWRREQRRREMQVRATAFQQARQEALAANNSLSPEFEAEFNQKRSRYWRARTQFTQRLMTRDREMWRMLMPLDPVVTVAPDVAFFECFSADQSSYGCLTLDRDDALGASAQTQLGTTNVDYSWALYDHFQTLRSYRETRLKVDPEGFESTTAGGGERREEKIDLPDGWLRGFMQVQAAMTLPMRRVTLSRDAVYSLLAWLRRHKARTSPRAMRFELSPGRPPVIALEPWEERITSHAGPYEGRATEPVRIWGVRRLLSLARVLPLAEAFDVYLLGTGLPSFWVARMGEMRLTLGLSGWTANEWSGGSSLDLLAPPGEAKQHRLESAVSALQRERALSFDALRAAMLCDPGDCAATLNQLALAGQVIHDLQAGVFRWRQVMDMPLGAAELGEASQEATESKLLLRAGEVELVSRTPSQDGAEVLIGKHRRTELELVIDRDGVVRRGKCSCSHHHRGGVRRGPCRHLLALRSLAMTRHSSEDASTTQWYNRLVNWSDN</sequence>
<comment type="caution">
    <text evidence="3">The sequence shown here is derived from an EMBL/GenBank/DDBJ whole genome shotgun (WGS) entry which is preliminary data.</text>
</comment>
<keyword evidence="1" id="KW-0863">Zinc-finger</keyword>